<evidence type="ECO:0000256" key="2">
    <source>
        <dbReference type="ARBA" id="ARBA00023015"/>
    </source>
</evidence>
<protein>
    <submittedName>
        <fullName evidence="6">LysR family transcriptional regulator</fullName>
    </submittedName>
</protein>
<dbReference type="PANTHER" id="PTHR30419:SF8">
    <property type="entry name" value="NITROGEN ASSIMILATION TRANSCRIPTIONAL ACTIVATOR-RELATED"/>
    <property type="match status" value="1"/>
</dbReference>
<sequence length="294" mass="32032">MSIKQFKALVAASQHGSFSAAADALHLTQSAVSMQVNALEKTLGTALFDRSHRPLHLTASGQIVLAKAREILRHYDGIQDALAETQPYSGVFRLGAVPTTLTNILPRAVMLLTEREPRLTLNVISGLSGALAEQVRKSEIDAALISEPANLQVDLDWQPVTRQKIVVVAPPDSTEKDVRDVFGTHPYIRFNRGAWAAPLIENRLEEMGISMDTRAEIESIESICMMVAAGFGASIIPDTGMRIPFSPRLRTLEFGAPPTYRTIGLLSRSAMQKENIRAKIHSALTNAVSLAVEN</sequence>
<dbReference type="Pfam" id="PF03466">
    <property type="entry name" value="LysR_substrate"/>
    <property type="match status" value="1"/>
</dbReference>
<dbReference type="EMBL" id="VHSH01000001">
    <property type="protein sequence ID" value="TQV83128.1"/>
    <property type="molecule type" value="Genomic_DNA"/>
</dbReference>
<dbReference type="OrthoDB" id="8479357at2"/>
<evidence type="ECO:0000256" key="3">
    <source>
        <dbReference type="ARBA" id="ARBA00023125"/>
    </source>
</evidence>
<accession>A0A545U0Z9</accession>
<dbReference type="PANTHER" id="PTHR30419">
    <property type="entry name" value="HTH-TYPE TRANSCRIPTIONAL REGULATOR YBHD"/>
    <property type="match status" value="1"/>
</dbReference>
<evidence type="ECO:0000313" key="6">
    <source>
        <dbReference type="EMBL" id="TQV83128.1"/>
    </source>
</evidence>
<gene>
    <name evidence="6" type="ORF">FKG95_00560</name>
</gene>
<dbReference type="Gene3D" id="1.10.10.10">
    <property type="entry name" value="Winged helix-like DNA-binding domain superfamily/Winged helix DNA-binding domain"/>
    <property type="match status" value="1"/>
</dbReference>
<feature type="domain" description="HTH lysR-type" evidence="5">
    <location>
        <begin position="1"/>
        <end position="58"/>
    </location>
</feature>
<dbReference type="GO" id="GO:0005829">
    <property type="term" value="C:cytosol"/>
    <property type="evidence" value="ECO:0007669"/>
    <property type="project" value="TreeGrafter"/>
</dbReference>
<dbReference type="GO" id="GO:0003677">
    <property type="term" value="F:DNA binding"/>
    <property type="evidence" value="ECO:0007669"/>
    <property type="project" value="UniProtKB-KW"/>
</dbReference>
<evidence type="ECO:0000256" key="1">
    <source>
        <dbReference type="ARBA" id="ARBA00009437"/>
    </source>
</evidence>
<dbReference type="Pfam" id="PF00126">
    <property type="entry name" value="HTH_1"/>
    <property type="match status" value="1"/>
</dbReference>
<evidence type="ECO:0000256" key="4">
    <source>
        <dbReference type="ARBA" id="ARBA00023163"/>
    </source>
</evidence>
<dbReference type="FunFam" id="1.10.10.10:FF:000001">
    <property type="entry name" value="LysR family transcriptional regulator"/>
    <property type="match status" value="1"/>
</dbReference>
<dbReference type="Proteomes" id="UP000315252">
    <property type="component" value="Unassembled WGS sequence"/>
</dbReference>
<dbReference type="InterPro" id="IPR005119">
    <property type="entry name" value="LysR_subst-bd"/>
</dbReference>
<name>A0A545U0Z9_9PROT</name>
<keyword evidence="4" id="KW-0804">Transcription</keyword>
<reference evidence="6 7" key="1">
    <citation type="submission" date="2019-06" db="EMBL/GenBank/DDBJ databases">
        <title>Whole genome sequence for Rhodospirillaceae sp. R148.</title>
        <authorList>
            <person name="Wang G."/>
        </authorList>
    </citation>
    <scope>NUCLEOTIDE SEQUENCE [LARGE SCALE GENOMIC DNA]</scope>
    <source>
        <strain evidence="6 7">R148</strain>
    </source>
</reference>
<dbReference type="PRINTS" id="PR00039">
    <property type="entry name" value="HTHLYSR"/>
</dbReference>
<keyword evidence="3" id="KW-0238">DNA-binding</keyword>
<dbReference type="Gene3D" id="3.40.190.10">
    <property type="entry name" value="Periplasmic binding protein-like II"/>
    <property type="match status" value="2"/>
</dbReference>
<evidence type="ECO:0000313" key="7">
    <source>
        <dbReference type="Proteomes" id="UP000315252"/>
    </source>
</evidence>
<dbReference type="AlphaFoldDB" id="A0A545U0Z9"/>
<evidence type="ECO:0000259" key="5">
    <source>
        <dbReference type="PROSITE" id="PS50931"/>
    </source>
</evidence>
<comment type="similarity">
    <text evidence="1">Belongs to the LysR transcriptional regulatory family.</text>
</comment>
<organism evidence="6 7">
    <name type="scientific">Denitrobaculum tricleocarpae</name>
    <dbReference type="NCBI Taxonomy" id="2591009"/>
    <lineage>
        <taxon>Bacteria</taxon>
        <taxon>Pseudomonadati</taxon>
        <taxon>Pseudomonadota</taxon>
        <taxon>Alphaproteobacteria</taxon>
        <taxon>Rhodospirillales</taxon>
        <taxon>Rhodospirillaceae</taxon>
        <taxon>Denitrobaculum</taxon>
    </lineage>
</organism>
<keyword evidence="2" id="KW-0805">Transcription regulation</keyword>
<dbReference type="InterPro" id="IPR036390">
    <property type="entry name" value="WH_DNA-bd_sf"/>
</dbReference>
<dbReference type="PROSITE" id="PS50931">
    <property type="entry name" value="HTH_LYSR"/>
    <property type="match status" value="1"/>
</dbReference>
<dbReference type="RefSeq" id="WP_142894081.1">
    <property type="nucleotide sequence ID" value="NZ_ML660052.1"/>
</dbReference>
<proteinExistence type="inferred from homology"/>
<dbReference type="SUPFAM" id="SSF46785">
    <property type="entry name" value="Winged helix' DNA-binding domain"/>
    <property type="match status" value="1"/>
</dbReference>
<dbReference type="SUPFAM" id="SSF53850">
    <property type="entry name" value="Periplasmic binding protein-like II"/>
    <property type="match status" value="1"/>
</dbReference>
<dbReference type="InterPro" id="IPR000847">
    <property type="entry name" value="LysR_HTH_N"/>
</dbReference>
<keyword evidence="7" id="KW-1185">Reference proteome</keyword>
<dbReference type="GO" id="GO:0003700">
    <property type="term" value="F:DNA-binding transcription factor activity"/>
    <property type="evidence" value="ECO:0007669"/>
    <property type="project" value="InterPro"/>
</dbReference>
<comment type="caution">
    <text evidence="6">The sequence shown here is derived from an EMBL/GenBank/DDBJ whole genome shotgun (WGS) entry which is preliminary data.</text>
</comment>
<dbReference type="InterPro" id="IPR036388">
    <property type="entry name" value="WH-like_DNA-bd_sf"/>
</dbReference>
<dbReference type="InterPro" id="IPR050950">
    <property type="entry name" value="HTH-type_LysR_regulators"/>
</dbReference>